<dbReference type="Proteomes" id="UP000094769">
    <property type="component" value="Unassembled WGS sequence"/>
</dbReference>
<dbReference type="RefSeq" id="WP_069121795.1">
    <property type="nucleotide sequence ID" value="NZ_MARB01000005.1"/>
</dbReference>
<accession>A0A7Z0VNS2</accession>
<gene>
    <name evidence="1" type="ORF">CODIS_10350</name>
</gene>
<sequence>MNNTSEVIIKSSSSSASLKFYDRDGEYVTIAYESPAVITVQKKAWVPENAAYDLINIFSSHVQHIKEQFSEPCEEHPSKNCERYSEWAPLDSPELSIITDALAGHTTLAIEFASYNDDKEKDWRASVHLYINTLELEQAVSDLKKLFGLLDHPPQEPINDLDALDKWV</sequence>
<evidence type="ECO:0000313" key="1">
    <source>
        <dbReference type="EMBL" id="ODJ88489.1"/>
    </source>
</evidence>
<comment type="caution">
    <text evidence="1">The sequence shown here is derived from an EMBL/GenBank/DDBJ whole genome shotgun (WGS) entry which is preliminary data.</text>
</comment>
<organism evidence="1 2">
    <name type="scientific">Candidatus Thiodiazotropha endolucinida</name>
    <dbReference type="NCBI Taxonomy" id="1655433"/>
    <lineage>
        <taxon>Bacteria</taxon>
        <taxon>Pseudomonadati</taxon>
        <taxon>Pseudomonadota</taxon>
        <taxon>Gammaproteobacteria</taxon>
        <taxon>Chromatiales</taxon>
        <taxon>Sedimenticolaceae</taxon>
        <taxon>Candidatus Thiodiazotropha</taxon>
    </lineage>
</organism>
<dbReference type="EMBL" id="MARB01000005">
    <property type="protein sequence ID" value="ODJ88489.1"/>
    <property type="molecule type" value="Genomic_DNA"/>
</dbReference>
<protein>
    <submittedName>
        <fullName evidence="1">Uncharacterized protein</fullName>
    </submittedName>
</protein>
<reference evidence="1 2" key="1">
    <citation type="submission" date="2016-06" db="EMBL/GenBank/DDBJ databases">
        <title>Genome sequence of endosymbiont of Candidatus Endolucinida thiodiazotropha.</title>
        <authorList>
            <person name="Poehlein A."/>
            <person name="Koenig S."/>
            <person name="Heiden S.E."/>
            <person name="Thuermer A."/>
            <person name="Voget S."/>
            <person name="Daniel R."/>
            <person name="Markert S."/>
            <person name="Gros O."/>
            <person name="Schweder T."/>
        </authorList>
    </citation>
    <scope>NUCLEOTIDE SEQUENCE [LARGE SCALE GENOMIC DNA]</scope>
    <source>
        <strain evidence="1 2">COS</strain>
    </source>
</reference>
<dbReference type="AlphaFoldDB" id="A0A7Z0VNS2"/>
<name>A0A7Z0VNS2_9GAMM</name>
<proteinExistence type="predicted"/>
<keyword evidence="2" id="KW-1185">Reference proteome</keyword>
<evidence type="ECO:0000313" key="2">
    <source>
        <dbReference type="Proteomes" id="UP000094769"/>
    </source>
</evidence>